<sequence>MLRHQYFPISSQQCRQKQHKNLPKILFYRTSNLSTSQKSDGSEENISNYFTTQMQDSNNSNSDENIDSEDESLNTQKKIEQLEKIQQNQKQQVNQNPQQQNNDIIGLQKLDEKIVNHNKNIDLENQSNSYQNQQSENEIEMQVYDINNYAVLIGVHGIFIFPILTNKQCEVSYINFSLISSLFISTVTPLTFFSESFWANKKAHHTAINFSSYYINFS</sequence>
<reference evidence="3 4" key="1">
    <citation type="journal article" date="2015" name="Sci. Rep.">
        <title>Genome of the facultative scuticociliatosis pathogen Pseudocohnilembus persalinus provides insight into its virulence through horizontal gene transfer.</title>
        <authorList>
            <person name="Xiong J."/>
            <person name="Wang G."/>
            <person name="Cheng J."/>
            <person name="Tian M."/>
            <person name="Pan X."/>
            <person name="Warren A."/>
            <person name="Jiang C."/>
            <person name="Yuan D."/>
            <person name="Miao W."/>
        </authorList>
    </citation>
    <scope>NUCLEOTIDE SEQUENCE [LARGE SCALE GENOMIC DNA]</scope>
    <source>
        <strain evidence="3">36N120E</strain>
    </source>
</reference>
<dbReference type="InParanoid" id="A0A0V0QYK5"/>
<feature type="transmembrane region" description="Helical" evidence="2">
    <location>
        <begin position="171"/>
        <end position="193"/>
    </location>
</feature>
<dbReference type="AlphaFoldDB" id="A0A0V0QYK5"/>
<keyword evidence="2" id="KW-0472">Membrane</keyword>
<keyword evidence="2" id="KW-1133">Transmembrane helix</keyword>
<evidence type="ECO:0000256" key="1">
    <source>
        <dbReference type="SAM" id="MobiDB-lite"/>
    </source>
</evidence>
<keyword evidence="2" id="KW-0812">Transmembrane</keyword>
<dbReference type="Proteomes" id="UP000054937">
    <property type="component" value="Unassembled WGS sequence"/>
</dbReference>
<evidence type="ECO:0000313" key="4">
    <source>
        <dbReference type="Proteomes" id="UP000054937"/>
    </source>
</evidence>
<keyword evidence="4" id="KW-1185">Reference proteome</keyword>
<proteinExistence type="predicted"/>
<name>A0A0V0QYK5_PSEPJ</name>
<evidence type="ECO:0000313" key="3">
    <source>
        <dbReference type="EMBL" id="KRX07355.1"/>
    </source>
</evidence>
<organism evidence="3 4">
    <name type="scientific">Pseudocohnilembus persalinus</name>
    <name type="common">Ciliate</name>
    <dbReference type="NCBI Taxonomy" id="266149"/>
    <lineage>
        <taxon>Eukaryota</taxon>
        <taxon>Sar</taxon>
        <taxon>Alveolata</taxon>
        <taxon>Ciliophora</taxon>
        <taxon>Intramacronucleata</taxon>
        <taxon>Oligohymenophorea</taxon>
        <taxon>Scuticociliatia</taxon>
        <taxon>Philasterida</taxon>
        <taxon>Pseudocohnilembidae</taxon>
        <taxon>Pseudocohnilembus</taxon>
    </lineage>
</organism>
<accession>A0A0V0QYK5</accession>
<evidence type="ECO:0008006" key="5">
    <source>
        <dbReference type="Google" id="ProtNLM"/>
    </source>
</evidence>
<evidence type="ECO:0000256" key="2">
    <source>
        <dbReference type="SAM" id="Phobius"/>
    </source>
</evidence>
<comment type="caution">
    <text evidence="3">The sequence shown here is derived from an EMBL/GenBank/DDBJ whole genome shotgun (WGS) entry which is preliminary data.</text>
</comment>
<protein>
    <recommendedName>
        <fullName evidence="5">Transmembrane protein</fullName>
    </recommendedName>
</protein>
<gene>
    <name evidence="3" type="ORF">PPERSA_06970</name>
</gene>
<feature type="region of interest" description="Disordered" evidence="1">
    <location>
        <begin position="51"/>
        <end position="73"/>
    </location>
</feature>
<dbReference type="EMBL" id="LDAU01000084">
    <property type="protein sequence ID" value="KRX07355.1"/>
    <property type="molecule type" value="Genomic_DNA"/>
</dbReference>
<feature type="transmembrane region" description="Helical" evidence="2">
    <location>
        <begin position="146"/>
        <end position="165"/>
    </location>
</feature>